<reference evidence="3 4" key="1">
    <citation type="submission" date="2022-12" db="EMBL/GenBank/DDBJ databases">
        <title>Chromosome-level genome of Tegillarca granosa.</title>
        <authorList>
            <person name="Kim J."/>
        </authorList>
    </citation>
    <scope>NUCLEOTIDE SEQUENCE [LARGE SCALE GENOMIC DNA]</scope>
    <source>
        <strain evidence="3">Teg-2019</strain>
        <tissue evidence="3">Adductor muscle</tissue>
    </source>
</reference>
<dbReference type="Proteomes" id="UP001217089">
    <property type="component" value="Unassembled WGS sequence"/>
</dbReference>
<protein>
    <recommendedName>
        <fullName evidence="2">DED domain-containing protein</fullName>
    </recommendedName>
</protein>
<dbReference type="PANTHER" id="PTHR48169:SF7">
    <property type="entry name" value="CASPASE 10"/>
    <property type="match status" value="1"/>
</dbReference>
<dbReference type="InterPro" id="IPR001875">
    <property type="entry name" value="DED_dom"/>
</dbReference>
<proteinExistence type="predicted"/>
<feature type="domain" description="DED" evidence="2">
    <location>
        <begin position="15"/>
        <end position="93"/>
    </location>
</feature>
<dbReference type="PANTHER" id="PTHR48169">
    <property type="entry name" value="DED DOMAIN-CONTAINING PROTEIN"/>
    <property type="match status" value="1"/>
</dbReference>
<dbReference type="SUPFAM" id="SSF47986">
    <property type="entry name" value="DEATH domain"/>
    <property type="match status" value="1"/>
</dbReference>
<evidence type="ECO:0000313" key="4">
    <source>
        <dbReference type="Proteomes" id="UP001217089"/>
    </source>
</evidence>
<dbReference type="Pfam" id="PF00931">
    <property type="entry name" value="NB-ARC"/>
    <property type="match status" value="1"/>
</dbReference>
<comment type="caution">
    <text evidence="3">The sequence shown here is derived from an EMBL/GenBank/DDBJ whole genome shotgun (WGS) entry which is preliminary data.</text>
</comment>
<dbReference type="EMBL" id="JARBDR010000813">
    <property type="protein sequence ID" value="KAJ8305489.1"/>
    <property type="molecule type" value="Genomic_DNA"/>
</dbReference>
<dbReference type="CDD" id="cd00045">
    <property type="entry name" value="DED"/>
    <property type="match status" value="1"/>
</dbReference>
<sequence>MKKMTSTNLKSWQFEFRSVLNAISQQLTEENFEDLRFILGDYLAKGVLDKAKDAKDVFTLMQESKLLSYDNTDKLIDILEKVNRSDQANELREFQKSLHLLKSVPFNLKPEWLVSHFQKIQKLAEIDHTISREDVHVVTLSGPLGAGKSQSAIWYGIEARRKNAESIVWHCNGKDKSVLLSSLRSLAEELSIHSLKSTLSEIEDVDRTITVLSRELCTELSTRKLESHYHLIIIDDVTKECTQIIQSMVRCFLSSEDLNTKFIVTTRNKLLLKGHGPVELNGFTPEESLKFLMRNIKNESQRDQYSRLAETMSNLPLGLYTARTYMHNMLIGPASFLRLLKQENIESIDEQLKEMDLESEEITLFTAMKFFIYTDLKDNIKPGVFEMFQMLQFLEKDDIPIILLEYVYREEGQFDTMLLSNYLVQAVQSRSLGIIGGEDDNRLLNIHGVVASTLHMCTPFLEKKRLMKKLIWGFALLMDKDVYQKEDRRRLELLIPQARSALKHVEALKMSSDFEIQVLLSYVYDLVGYGYNFGRFITISNDYFDKARSTCFQLLSAVESVIDTGVDSEIEEQNKETLTYYEKFAKMKADIVWNNLEACVASNSKSLENLVPRFIMQKFRVHHEDIKETLEPYLEPSSSGYFITPENYQKLVNRNLAVSLDIMNKYFLHELFVSIFYTYGRQIFYLGNNYDVKDARRLLRYLFLSKEIGLKLKEQESNLAPLSCLLSLITGTLQACLEDSSKLIQNKVEFLQDLANEYSSLFSLDQHYHMFGIFKMISSKNNIFKTNCLKMTLRCFTNILGMVKDDNVRKDIYEKGSRIAEDILQGAQKMGDTWNVPGYSVAVGQFYISFKNVSIENVKRAESLFESAFPKELLERNDTIRSLPRHVLYAGYGLVTCYSLTNKTEAAEKLRQKLQDFETCD</sequence>
<dbReference type="Pfam" id="PF01335">
    <property type="entry name" value="DED"/>
    <property type="match status" value="1"/>
</dbReference>
<dbReference type="SMART" id="SM00031">
    <property type="entry name" value="DED"/>
    <property type="match status" value="1"/>
</dbReference>
<dbReference type="InterPro" id="IPR027417">
    <property type="entry name" value="P-loop_NTPase"/>
</dbReference>
<dbReference type="SUPFAM" id="SSF52540">
    <property type="entry name" value="P-loop containing nucleoside triphosphate hydrolases"/>
    <property type="match status" value="1"/>
</dbReference>
<gene>
    <name evidence="3" type="ORF">KUTeg_016034</name>
</gene>
<evidence type="ECO:0000256" key="1">
    <source>
        <dbReference type="ARBA" id="ARBA00022703"/>
    </source>
</evidence>
<dbReference type="InterPro" id="IPR002182">
    <property type="entry name" value="NB-ARC"/>
</dbReference>
<name>A0ABQ9EKU9_TEGGR</name>
<dbReference type="Gene3D" id="1.10.533.10">
    <property type="entry name" value="Death Domain, Fas"/>
    <property type="match status" value="1"/>
</dbReference>
<dbReference type="Gene3D" id="3.40.50.300">
    <property type="entry name" value="P-loop containing nucleotide triphosphate hydrolases"/>
    <property type="match status" value="1"/>
</dbReference>
<dbReference type="PROSITE" id="PS50168">
    <property type="entry name" value="DED"/>
    <property type="match status" value="1"/>
</dbReference>
<keyword evidence="4" id="KW-1185">Reference proteome</keyword>
<accession>A0ABQ9EKU9</accession>
<organism evidence="3 4">
    <name type="scientific">Tegillarca granosa</name>
    <name type="common">Malaysian cockle</name>
    <name type="synonym">Anadara granosa</name>
    <dbReference type="NCBI Taxonomy" id="220873"/>
    <lineage>
        <taxon>Eukaryota</taxon>
        <taxon>Metazoa</taxon>
        <taxon>Spiralia</taxon>
        <taxon>Lophotrochozoa</taxon>
        <taxon>Mollusca</taxon>
        <taxon>Bivalvia</taxon>
        <taxon>Autobranchia</taxon>
        <taxon>Pteriomorphia</taxon>
        <taxon>Arcoida</taxon>
        <taxon>Arcoidea</taxon>
        <taxon>Arcidae</taxon>
        <taxon>Tegillarca</taxon>
    </lineage>
</organism>
<dbReference type="InterPro" id="IPR011029">
    <property type="entry name" value="DEATH-like_dom_sf"/>
</dbReference>
<keyword evidence="1" id="KW-0053">Apoptosis</keyword>
<evidence type="ECO:0000259" key="2">
    <source>
        <dbReference type="PROSITE" id="PS50168"/>
    </source>
</evidence>
<evidence type="ECO:0000313" key="3">
    <source>
        <dbReference type="EMBL" id="KAJ8305489.1"/>
    </source>
</evidence>